<dbReference type="EMBL" id="VLLB01000001">
    <property type="protein sequence ID" value="TWI69611.1"/>
    <property type="molecule type" value="Genomic_DNA"/>
</dbReference>
<dbReference type="AlphaFoldDB" id="A0A562RKS3"/>
<keyword evidence="2" id="KW-1185">Reference proteome</keyword>
<evidence type="ECO:0000313" key="1">
    <source>
        <dbReference type="EMBL" id="TWI69611.1"/>
    </source>
</evidence>
<organism evidence="1 2">
    <name type="scientific">Pseudoduganella lurida</name>
    <dbReference type="NCBI Taxonomy" id="1036180"/>
    <lineage>
        <taxon>Bacteria</taxon>
        <taxon>Pseudomonadati</taxon>
        <taxon>Pseudomonadota</taxon>
        <taxon>Betaproteobacteria</taxon>
        <taxon>Burkholderiales</taxon>
        <taxon>Oxalobacteraceae</taxon>
        <taxon>Telluria group</taxon>
        <taxon>Pseudoduganella</taxon>
    </lineage>
</organism>
<evidence type="ECO:0000313" key="2">
    <source>
        <dbReference type="Proteomes" id="UP000318431"/>
    </source>
</evidence>
<sequence>MDDGTGGRAVRWQLAEVAEVAEGGEVATVATVATEVEGRAMRQSRRAAPRLWAMALLPALAVLPAARAEGGPGGWVPVDEAVLDEARGGFDTGNGLLVSLELDRMISLNGNVVGSSRLALADVAGTGGAPSSGFSFVAAGDGNAVSLATNMQTMAALVLQNSANDQLIRSQTTINATVNTLSTLKGLNFGDSLRQALSTAVVPR</sequence>
<protein>
    <submittedName>
        <fullName evidence="1">Uncharacterized protein</fullName>
    </submittedName>
</protein>
<name>A0A562RKS3_9BURK</name>
<gene>
    <name evidence="1" type="ORF">IP91_00681</name>
</gene>
<reference evidence="1 2" key="1">
    <citation type="journal article" date="2015" name="Stand. Genomic Sci.">
        <title>Genomic Encyclopedia of Bacterial and Archaeal Type Strains, Phase III: the genomes of soil and plant-associated and newly described type strains.</title>
        <authorList>
            <person name="Whitman W.B."/>
            <person name="Woyke T."/>
            <person name="Klenk H.P."/>
            <person name="Zhou Y."/>
            <person name="Lilburn T.G."/>
            <person name="Beck B.J."/>
            <person name="De Vos P."/>
            <person name="Vandamme P."/>
            <person name="Eisen J.A."/>
            <person name="Garrity G."/>
            <person name="Hugenholtz P."/>
            <person name="Kyrpides N.C."/>
        </authorList>
    </citation>
    <scope>NUCLEOTIDE SEQUENCE [LARGE SCALE GENOMIC DNA]</scope>
    <source>
        <strain evidence="1 2">CGMCC 1.10822</strain>
    </source>
</reference>
<accession>A0A562RKS3</accession>
<dbReference type="Proteomes" id="UP000318431">
    <property type="component" value="Unassembled WGS sequence"/>
</dbReference>
<proteinExistence type="predicted"/>
<comment type="caution">
    <text evidence="1">The sequence shown here is derived from an EMBL/GenBank/DDBJ whole genome shotgun (WGS) entry which is preliminary data.</text>
</comment>